<sequence length="343" mass="38337">MLTLKKIKTQALMADPISTGVATVAGVATAVGNAISQKKQNERNVKQQNKWRSEDRAYALADRENEREYNLEKNQIKRMEDAGINPVYGMGNGISSQSPTTRSADTSSPNTQAPQINYDPATLAQLQNLSADTQQKNAQSTNIQAETDLKNLELARNQGDLDLFTATYENQIQNSILSVIRNRQEIDNLLATMDKTQADTLRSRYSIYFDNQRLENDAQRLFNESRGLDIQQQNADTNVTNAETNKRRASIMGQLADSTISLNATKQEVEQYKLDVERLANEFLSTLDPSVRSGKELELKHLQSLTRELKITEGLAPIRKLTDEIKNGLSLFYAPLNAVKGVL</sequence>
<evidence type="ECO:0000313" key="2">
    <source>
        <dbReference type="EMBL" id="QCQ84727.1"/>
    </source>
</evidence>
<reference evidence="2" key="1">
    <citation type="submission" date="2018-12" db="EMBL/GenBank/DDBJ databases">
        <title>Singled stranded DNA viruses identified in blackflies (Austrosimulium ungulatum) sampled in New Zealand.</title>
        <authorList>
            <person name="Kraberger S."/>
            <person name="Fontenele R.S."/>
            <person name="Schmidlin K."/>
            <person name="Walters M."/>
            <person name="Varsani A."/>
        </authorList>
    </citation>
    <scope>NUCLEOTIDE SEQUENCE [LARGE SCALE GENOMIC DNA]</scope>
    <source>
        <strain evidence="2">067</strain>
    </source>
</reference>
<evidence type="ECO:0000256" key="1">
    <source>
        <dbReference type="SAM" id="MobiDB-lite"/>
    </source>
</evidence>
<dbReference type="EMBL" id="MK249157">
    <property type="protein sequence ID" value="QCQ84727.1"/>
    <property type="molecule type" value="Genomic_DNA"/>
</dbReference>
<dbReference type="Proteomes" id="UP000322494">
    <property type="component" value="Segment"/>
</dbReference>
<proteinExistence type="predicted"/>
<accession>A0A4P8PK33</accession>
<feature type="compositionally biased region" description="Polar residues" evidence="1">
    <location>
        <begin position="93"/>
        <end position="115"/>
    </location>
</feature>
<name>A0A4P8PK33_9VIRU</name>
<protein>
    <submittedName>
        <fullName evidence="2">DNA pilot protein</fullName>
    </submittedName>
</protein>
<feature type="region of interest" description="Disordered" evidence="1">
    <location>
        <begin position="87"/>
        <end position="116"/>
    </location>
</feature>
<organism evidence="2">
    <name type="scientific">Blackfly microvirus SF02</name>
    <dbReference type="NCBI Taxonomy" id="2576452"/>
    <lineage>
        <taxon>Viruses</taxon>
        <taxon>Monodnaviria</taxon>
        <taxon>Sangervirae</taxon>
        <taxon>Phixviricota</taxon>
        <taxon>Malgrandaviricetes</taxon>
        <taxon>Petitvirales</taxon>
        <taxon>Microviridae</taxon>
        <taxon>Microvirus</taxon>
    </lineage>
</organism>